<dbReference type="Gene3D" id="3.40.50.720">
    <property type="entry name" value="NAD(P)-binding Rossmann-like Domain"/>
    <property type="match status" value="1"/>
</dbReference>
<feature type="domain" description="Gfo/Idh/MocA-like oxidoreductase N-terminal" evidence="1">
    <location>
        <begin position="5"/>
        <end position="122"/>
    </location>
</feature>
<dbReference type="AlphaFoldDB" id="A0A8J3U523"/>
<dbReference type="Proteomes" id="UP000622547">
    <property type="component" value="Unassembled WGS sequence"/>
</dbReference>
<dbReference type="SUPFAM" id="SSF55347">
    <property type="entry name" value="Glyceraldehyde-3-phosphate dehydrogenase-like, C-terminal domain"/>
    <property type="match status" value="1"/>
</dbReference>
<reference evidence="3 4" key="1">
    <citation type="submission" date="2021-01" db="EMBL/GenBank/DDBJ databases">
        <title>Whole genome shotgun sequence of Planotetraspora phitsanulokensis NBRC 104273.</title>
        <authorList>
            <person name="Komaki H."/>
            <person name="Tamura T."/>
        </authorList>
    </citation>
    <scope>NUCLEOTIDE SEQUENCE [LARGE SCALE GENOMIC DNA]</scope>
    <source>
        <strain evidence="3 4">NBRC 104273</strain>
    </source>
</reference>
<dbReference type="PANTHER" id="PTHR43708:SF4">
    <property type="entry name" value="OXIDOREDUCTASE YCEM-RELATED"/>
    <property type="match status" value="1"/>
</dbReference>
<evidence type="ECO:0000313" key="4">
    <source>
        <dbReference type="Proteomes" id="UP000622547"/>
    </source>
</evidence>
<dbReference type="InterPro" id="IPR000683">
    <property type="entry name" value="Gfo/Idh/MocA-like_OxRdtase_N"/>
</dbReference>
<evidence type="ECO:0000259" key="2">
    <source>
        <dbReference type="Pfam" id="PF21378"/>
    </source>
</evidence>
<protein>
    <submittedName>
        <fullName evidence="3">Oxidoreductase</fullName>
    </submittedName>
</protein>
<feature type="domain" description="YceM-like C-terminal" evidence="2">
    <location>
        <begin position="141"/>
        <end position="244"/>
    </location>
</feature>
<dbReference type="EMBL" id="BOOP01000017">
    <property type="protein sequence ID" value="GII38758.1"/>
    <property type="molecule type" value="Genomic_DNA"/>
</dbReference>
<gene>
    <name evidence="3" type="ORF">Pph01_37610</name>
</gene>
<organism evidence="3 4">
    <name type="scientific">Planotetraspora phitsanulokensis</name>
    <dbReference type="NCBI Taxonomy" id="575192"/>
    <lineage>
        <taxon>Bacteria</taxon>
        <taxon>Bacillati</taxon>
        <taxon>Actinomycetota</taxon>
        <taxon>Actinomycetes</taxon>
        <taxon>Streptosporangiales</taxon>
        <taxon>Streptosporangiaceae</taxon>
        <taxon>Planotetraspora</taxon>
    </lineage>
</organism>
<dbReference type="PANTHER" id="PTHR43708">
    <property type="entry name" value="CONSERVED EXPRESSED OXIDOREDUCTASE (EUROFUNG)"/>
    <property type="match status" value="1"/>
</dbReference>
<proteinExistence type="predicted"/>
<name>A0A8J3U523_9ACTN</name>
<dbReference type="InterPro" id="IPR048477">
    <property type="entry name" value="YceM-like_C"/>
</dbReference>
<evidence type="ECO:0000313" key="3">
    <source>
        <dbReference type="EMBL" id="GII38758.1"/>
    </source>
</evidence>
<sequence length="307" mass="33298">MSRPRVAVIGLGDIAQKAYLPVLGATPGLDLLFCTRDRPTLDRLGDAYRVAERFTSVGQVVAAGIDAAFVHAATPAHVDIVTELIEAGVHVFVDKPLAYDLPDAEKLVRLAAERRRSLMVGFNRRYAPDYAALRDLPRDLVIMQKNRASQPDDPRRVVFDDFIHVVDTLRFLAPGDVTDVSIDVRVRDGLLEHVVLHLRGSSAAQEAGNTDFTAIGIMSRVSGASEESCEVIGGGAKRRVVNLAGVVEYSGTEAVGHRGDWVPVARQRGIEQACQEFLTSVREGRLITADDALRTHVLCEEIVAAAG</sequence>
<dbReference type="Pfam" id="PF21378">
    <property type="entry name" value="YceM-like_C"/>
    <property type="match status" value="1"/>
</dbReference>
<keyword evidence="4" id="KW-1185">Reference proteome</keyword>
<accession>A0A8J3U523</accession>
<dbReference type="GO" id="GO:0000166">
    <property type="term" value="F:nucleotide binding"/>
    <property type="evidence" value="ECO:0007669"/>
    <property type="project" value="InterPro"/>
</dbReference>
<dbReference type="SUPFAM" id="SSF51735">
    <property type="entry name" value="NAD(P)-binding Rossmann-fold domains"/>
    <property type="match status" value="1"/>
</dbReference>
<dbReference type="Pfam" id="PF01408">
    <property type="entry name" value="GFO_IDH_MocA"/>
    <property type="match status" value="1"/>
</dbReference>
<dbReference type="InterPro" id="IPR051317">
    <property type="entry name" value="Gfo/Idh/MocA_oxidoreduct"/>
</dbReference>
<comment type="caution">
    <text evidence="3">The sequence shown here is derived from an EMBL/GenBank/DDBJ whole genome shotgun (WGS) entry which is preliminary data.</text>
</comment>
<dbReference type="InterPro" id="IPR036291">
    <property type="entry name" value="NAD(P)-bd_dom_sf"/>
</dbReference>
<evidence type="ECO:0000259" key="1">
    <source>
        <dbReference type="Pfam" id="PF01408"/>
    </source>
</evidence>
<dbReference type="Gene3D" id="3.30.360.10">
    <property type="entry name" value="Dihydrodipicolinate Reductase, domain 2"/>
    <property type="match status" value="1"/>
</dbReference>